<gene>
    <name evidence="9" type="ORF">SAMN05421791_11313</name>
</gene>
<feature type="transmembrane region" description="Helical" evidence="7">
    <location>
        <begin position="152"/>
        <end position="178"/>
    </location>
</feature>
<comment type="similarity">
    <text evidence="7">Belongs to the binding-protein-dependent transport system permease family.</text>
</comment>
<dbReference type="InterPro" id="IPR035906">
    <property type="entry name" value="MetI-like_sf"/>
</dbReference>
<sequence length="289" mass="33044">MKKSKKAIFLILPMMVLMGLLVYLPIIRTFFYSLHAFKLSRPDRFKFIGLDNYKEVLLSKDFHHAFENSFTVFILVVVLTIVSSIIVGLMLNKRTAMSPVLTGIAIIPWALPPLVNGIVWQFIFHPSYGFMNKLLMSLSIIDQPIAWINNRFLLLMVVSMVIAWRVVPFCAILILATLQTIPKEIYEAAKMDGANRFTEFFYITLRMIFPTLSIVLIQATMAGLNVFDEVISLVGYRYEGQTLLIYNYLNTFSFLDFGLGSAITYIIMIFSGIIGYFYIRSLRLEGGYA</sequence>
<proteinExistence type="inferred from homology"/>
<feature type="transmembrane region" description="Helical" evidence="7">
    <location>
        <begin position="7"/>
        <end position="31"/>
    </location>
</feature>
<evidence type="ECO:0000256" key="3">
    <source>
        <dbReference type="ARBA" id="ARBA00022475"/>
    </source>
</evidence>
<dbReference type="PANTHER" id="PTHR43227">
    <property type="entry name" value="BLL4140 PROTEIN"/>
    <property type="match status" value="1"/>
</dbReference>
<dbReference type="CDD" id="cd06261">
    <property type="entry name" value="TM_PBP2"/>
    <property type="match status" value="1"/>
</dbReference>
<dbReference type="AlphaFoldDB" id="A0A1G7UZ55"/>
<dbReference type="Pfam" id="PF00528">
    <property type="entry name" value="BPD_transp_1"/>
    <property type="match status" value="1"/>
</dbReference>
<feature type="transmembrane region" description="Helical" evidence="7">
    <location>
        <begin position="257"/>
        <end position="279"/>
    </location>
</feature>
<evidence type="ECO:0000256" key="1">
    <source>
        <dbReference type="ARBA" id="ARBA00004651"/>
    </source>
</evidence>
<evidence type="ECO:0000256" key="4">
    <source>
        <dbReference type="ARBA" id="ARBA00022692"/>
    </source>
</evidence>
<keyword evidence="6 7" id="KW-0472">Membrane</keyword>
<dbReference type="STRING" id="120956.SAMN05421791_11313"/>
<evidence type="ECO:0000256" key="2">
    <source>
        <dbReference type="ARBA" id="ARBA00022448"/>
    </source>
</evidence>
<keyword evidence="5 7" id="KW-1133">Transmembrane helix</keyword>
<comment type="subcellular location">
    <subcellularLocation>
        <location evidence="1 7">Cell membrane</location>
        <topology evidence="1 7">Multi-pass membrane protein</topology>
    </subcellularLocation>
</comment>
<feature type="domain" description="ABC transmembrane type-1" evidence="8">
    <location>
        <begin position="66"/>
        <end position="278"/>
    </location>
</feature>
<dbReference type="OrthoDB" id="9778687at2"/>
<reference evidence="9 10" key="1">
    <citation type="submission" date="2016-10" db="EMBL/GenBank/DDBJ databases">
        <authorList>
            <person name="de Groot N.N."/>
        </authorList>
    </citation>
    <scope>NUCLEOTIDE SEQUENCE [LARGE SCALE GENOMIC DNA]</scope>
    <source>
        <strain evidence="9 10">ATCC BAA-466</strain>
    </source>
</reference>
<evidence type="ECO:0000313" key="9">
    <source>
        <dbReference type="EMBL" id="SDG52813.1"/>
    </source>
</evidence>
<dbReference type="PANTHER" id="PTHR43227:SF7">
    <property type="entry name" value="ARABINOOLIGOSACCHARIDES TRANSPORT SYSTEM PERMEASE PROTEIN ARAP"/>
    <property type="match status" value="1"/>
</dbReference>
<evidence type="ECO:0000256" key="5">
    <source>
        <dbReference type="ARBA" id="ARBA00022989"/>
    </source>
</evidence>
<keyword evidence="2 7" id="KW-0813">Transport</keyword>
<dbReference type="GO" id="GO:0055085">
    <property type="term" value="P:transmembrane transport"/>
    <property type="evidence" value="ECO:0007669"/>
    <property type="project" value="InterPro"/>
</dbReference>
<keyword evidence="10" id="KW-1185">Reference proteome</keyword>
<keyword evidence="3" id="KW-1003">Cell membrane</keyword>
<dbReference type="PROSITE" id="PS50928">
    <property type="entry name" value="ABC_TM1"/>
    <property type="match status" value="1"/>
</dbReference>
<accession>A0A1G7UZ55</accession>
<organism evidence="9 10">
    <name type="scientific">Facklamia miroungae</name>
    <dbReference type="NCBI Taxonomy" id="120956"/>
    <lineage>
        <taxon>Bacteria</taxon>
        <taxon>Bacillati</taxon>
        <taxon>Bacillota</taxon>
        <taxon>Bacilli</taxon>
        <taxon>Lactobacillales</taxon>
        <taxon>Aerococcaceae</taxon>
        <taxon>Facklamia</taxon>
    </lineage>
</organism>
<keyword evidence="9" id="KW-0762">Sugar transport</keyword>
<feature type="transmembrane region" description="Helical" evidence="7">
    <location>
        <begin position="103"/>
        <end position="123"/>
    </location>
</feature>
<evidence type="ECO:0000259" key="8">
    <source>
        <dbReference type="PROSITE" id="PS50928"/>
    </source>
</evidence>
<dbReference type="Proteomes" id="UP000199708">
    <property type="component" value="Unassembled WGS sequence"/>
</dbReference>
<evidence type="ECO:0000256" key="6">
    <source>
        <dbReference type="ARBA" id="ARBA00023136"/>
    </source>
</evidence>
<name>A0A1G7UZ55_9LACT</name>
<dbReference type="EMBL" id="FNCK01000013">
    <property type="protein sequence ID" value="SDG52813.1"/>
    <property type="molecule type" value="Genomic_DNA"/>
</dbReference>
<dbReference type="Gene3D" id="1.10.3720.10">
    <property type="entry name" value="MetI-like"/>
    <property type="match status" value="1"/>
</dbReference>
<dbReference type="SUPFAM" id="SSF161098">
    <property type="entry name" value="MetI-like"/>
    <property type="match status" value="1"/>
</dbReference>
<keyword evidence="4 7" id="KW-0812">Transmembrane</keyword>
<dbReference type="GO" id="GO:0005886">
    <property type="term" value="C:plasma membrane"/>
    <property type="evidence" value="ECO:0007669"/>
    <property type="project" value="UniProtKB-SubCell"/>
</dbReference>
<feature type="transmembrane region" description="Helical" evidence="7">
    <location>
        <begin position="199"/>
        <end position="219"/>
    </location>
</feature>
<feature type="transmembrane region" description="Helical" evidence="7">
    <location>
        <begin position="70"/>
        <end position="91"/>
    </location>
</feature>
<evidence type="ECO:0000256" key="7">
    <source>
        <dbReference type="RuleBase" id="RU363032"/>
    </source>
</evidence>
<evidence type="ECO:0000313" key="10">
    <source>
        <dbReference type="Proteomes" id="UP000199708"/>
    </source>
</evidence>
<dbReference type="InterPro" id="IPR050809">
    <property type="entry name" value="UgpAE/MalFG_permease"/>
</dbReference>
<dbReference type="InterPro" id="IPR000515">
    <property type="entry name" value="MetI-like"/>
</dbReference>
<dbReference type="RefSeq" id="WP_090290440.1">
    <property type="nucleotide sequence ID" value="NZ_FNCK01000013.1"/>
</dbReference>
<protein>
    <submittedName>
        <fullName evidence="9">Multiple sugar transport system permease protein</fullName>
    </submittedName>
</protein>